<organism evidence="2 3">
    <name type="scientific">Pleurodeles waltl</name>
    <name type="common">Iberian ribbed newt</name>
    <dbReference type="NCBI Taxonomy" id="8319"/>
    <lineage>
        <taxon>Eukaryota</taxon>
        <taxon>Metazoa</taxon>
        <taxon>Chordata</taxon>
        <taxon>Craniata</taxon>
        <taxon>Vertebrata</taxon>
        <taxon>Euteleostomi</taxon>
        <taxon>Amphibia</taxon>
        <taxon>Batrachia</taxon>
        <taxon>Caudata</taxon>
        <taxon>Salamandroidea</taxon>
        <taxon>Salamandridae</taxon>
        <taxon>Pleurodelinae</taxon>
        <taxon>Pleurodeles</taxon>
    </lineage>
</organism>
<comment type="caution">
    <text evidence="2">The sequence shown here is derived from an EMBL/GenBank/DDBJ whole genome shotgun (WGS) entry which is preliminary data.</text>
</comment>
<evidence type="ECO:0000313" key="2">
    <source>
        <dbReference type="EMBL" id="KAJ1176855.1"/>
    </source>
</evidence>
<dbReference type="GO" id="GO:0007005">
    <property type="term" value="P:mitochondrion organization"/>
    <property type="evidence" value="ECO:0007669"/>
    <property type="project" value="TreeGrafter"/>
</dbReference>
<dbReference type="FunFam" id="1.20.5.5270:FF:000001">
    <property type="entry name" value="Lon protease homolog, mitochondrial"/>
    <property type="match status" value="1"/>
</dbReference>
<dbReference type="GO" id="GO:0006515">
    <property type="term" value="P:protein quality control for misfolded or incompletely synthesized proteins"/>
    <property type="evidence" value="ECO:0007669"/>
    <property type="project" value="TreeGrafter"/>
</dbReference>
<dbReference type="Gene3D" id="1.10.8.60">
    <property type="match status" value="1"/>
</dbReference>
<dbReference type="Gene3D" id="3.40.50.300">
    <property type="entry name" value="P-loop containing nucleotide triphosphate hydrolases"/>
    <property type="match status" value="1"/>
</dbReference>
<dbReference type="GO" id="GO:0005759">
    <property type="term" value="C:mitochondrial matrix"/>
    <property type="evidence" value="ECO:0007669"/>
    <property type="project" value="TreeGrafter"/>
</dbReference>
<dbReference type="AlphaFoldDB" id="A0AAV7TKA3"/>
<gene>
    <name evidence="2" type="ORF">NDU88_002122</name>
</gene>
<dbReference type="InterPro" id="IPR027065">
    <property type="entry name" value="Lon_Prtase"/>
</dbReference>
<feature type="domain" description="Lon protease AAA+ ATPase lid" evidence="1">
    <location>
        <begin position="255"/>
        <end position="297"/>
    </location>
</feature>
<dbReference type="SUPFAM" id="SSF52540">
    <property type="entry name" value="P-loop containing nucleoside triphosphate hydrolases"/>
    <property type="match status" value="2"/>
</dbReference>
<accession>A0AAV7TKA3</accession>
<dbReference type="GO" id="GO:0005524">
    <property type="term" value="F:ATP binding"/>
    <property type="evidence" value="ECO:0007669"/>
    <property type="project" value="InterPro"/>
</dbReference>
<dbReference type="GO" id="GO:0004252">
    <property type="term" value="F:serine-type endopeptidase activity"/>
    <property type="evidence" value="ECO:0007669"/>
    <property type="project" value="InterPro"/>
</dbReference>
<dbReference type="InterPro" id="IPR027417">
    <property type="entry name" value="P-loop_NTPase"/>
</dbReference>
<proteinExistence type="predicted"/>
<dbReference type="GO" id="GO:0051131">
    <property type="term" value="P:chaperone-mediated protein complex assembly"/>
    <property type="evidence" value="ECO:0007669"/>
    <property type="project" value="TreeGrafter"/>
</dbReference>
<dbReference type="GO" id="GO:0004176">
    <property type="term" value="F:ATP-dependent peptidase activity"/>
    <property type="evidence" value="ECO:0007669"/>
    <property type="project" value="InterPro"/>
</dbReference>
<dbReference type="Gene3D" id="1.20.5.5270">
    <property type="match status" value="1"/>
</dbReference>
<name>A0AAV7TKA3_PLEWA</name>
<dbReference type="InterPro" id="IPR054594">
    <property type="entry name" value="Lon_lid"/>
</dbReference>
<sequence length="297" mass="34121">MGVRWVGHKAQRKRERWISVNKALEVEPEESEDENKNKECDLSILQQQLGRQVEEKIKQTHHKYFLQEQLKIIKKELGLEKEDKDANEEKFRERLNSLVVLKQAMEVIDEELNNLGLLGSHSLEISVTHNYLDWLTSIPWGNYVQENLDLARAQEVLEEDHYGMDDVKRGQLSSNPSSALRELLDTEQNANLLDHYLDAPVDLSKVLFICTVNMADTIPEPLRDRMEVINLSGYVAQEKLAIAERYLVPQACVLCGLDEETTKIMSEALTVLIKQYCPESGVRNLPKQVKKVLRTSA</sequence>
<reference evidence="2" key="1">
    <citation type="journal article" date="2022" name="bioRxiv">
        <title>Sequencing and chromosome-scale assembly of the giantPleurodeles waltlgenome.</title>
        <authorList>
            <person name="Brown T."/>
            <person name="Elewa A."/>
            <person name="Iarovenko S."/>
            <person name="Subramanian E."/>
            <person name="Araus A.J."/>
            <person name="Petzold A."/>
            <person name="Susuki M."/>
            <person name="Suzuki K.-i.T."/>
            <person name="Hayashi T."/>
            <person name="Toyoda A."/>
            <person name="Oliveira C."/>
            <person name="Osipova E."/>
            <person name="Leigh N.D."/>
            <person name="Simon A."/>
            <person name="Yun M.H."/>
        </authorList>
    </citation>
    <scope>NUCLEOTIDE SEQUENCE</scope>
    <source>
        <strain evidence="2">20211129_DDA</strain>
        <tissue evidence="2">Liver</tissue>
    </source>
</reference>
<dbReference type="PANTHER" id="PTHR43718:SF2">
    <property type="entry name" value="LON PROTEASE HOMOLOG, MITOCHONDRIAL"/>
    <property type="match status" value="1"/>
</dbReference>
<dbReference type="EMBL" id="JANPWB010000006">
    <property type="protein sequence ID" value="KAJ1176855.1"/>
    <property type="molecule type" value="Genomic_DNA"/>
</dbReference>
<dbReference type="Proteomes" id="UP001066276">
    <property type="component" value="Chromosome 3_2"/>
</dbReference>
<protein>
    <recommendedName>
        <fullName evidence="1">Lon protease AAA+ ATPase lid domain-containing protein</fullName>
    </recommendedName>
</protein>
<evidence type="ECO:0000259" key="1">
    <source>
        <dbReference type="Pfam" id="PF22667"/>
    </source>
</evidence>
<dbReference type="Pfam" id="PF22667">
    <property type="entry name" value="Lon_lid"/>
    <property type="match status" value="1"/>
</dbReference>
<dbReference type="GO" id="GO:0003697">
    <property type="term" value="F:single-stranded DNA binding"/>
    <property type="evidence" value="ECO:0007669"/>
    <property type="project" value="TreeGrafter"/>
</dbReference>
<dbReference type="Gene3D" id="1.20.58.1480">
    <property type="match status" value="1"/>
</dbReference>
<evidence type="ECO:0000313" key="3">
    <source>
        <dbReference type="Proteomes" id="UP001066276"/>
    </source>
</evidence>
<keyword evidence="3" id="KW-1185">Reference proteome</keyword>
<dbReference type="PANTHER" id="PTHR43718">
    <property type="entry name" value="LON PROTEASE"/>
    <property type="match status" value="1"/>
</dbReference>